<dbReference type="GO" id="GO:0070930">
    <property type="term" value="P:trans-translation-dependent protein tagging"/>
    <property type="evidence" value="ECO:0007669"/>
    <property type="project" value="TreeGrafter"/>
</dbReference>
<dbReference type="HAMAP" id="MF_00023">
    <property type="entry name" value="SmpB"/>
    <property type="match status" value="1"/>
</dbReference>
<dbReference type="GO" id="GO:0005829">
    <property type="term" value="C:cytosol"/>
    <property type="evidence" value="ECO:0007669"/>
    <property type="project" value="TreeGrafter"/>
</dbReference>
<dbReference type="NCBIfam" id="TIGR00086">
    <property type="entry name" value="smpB"/>
    <property type="match status" value="1"/>
</dbReference>
<dbReference type="AlphaFoldDB" id="A0A7X1B4I0"/>
<dbReference type="InterPro" id="IPR023620">
    <property type="entry name" value="SmpB"/>
</dbReference>
<dbReference type="InterPro" id="IPR000037">
    <property type="entry name" value="SsrA-bd_prot"/>
</dbReference>
<dbReference type="PANTHER" id="PTHR30308:SF2">
    <property type="entry name" value="SSRA-BINDING PROTEIN"/>
    <property type="match status" value="1"/>
</dbReference>
<dbReference type="NCBIfam" id="NF003843">
    <property type="entry name" value="PRK05422.1"/>
    <property type="match status" value="1"/>
</dbReference>
<comment type="similarity">
    <text evidence="3">Belongs to the SmpB family.</text>
</comment>
<dbReference type="InterPro" id="IPR020081">
    <property type="entry name" value="SsrA-bd_prot_CS"/>
</dbReference>
<dbReference type="Proteomes" id="UP000526501">
    <property type="component" value="Unassembled WGS sequence"/>
</dbReference>
<organism evidence="4 5">
    <name type="scientific">Pelagicoccus albus</name>
    <dbReference type="NCBI Taxonomy" id="415222"/>
    <lineage>
        <taxon>Bacteria</taxon>
        <taxon>Pseudomonadati</taxon>
        <taxon>Verrucomicrobiota</taxon>
        <taxon>Opitutia</taxon>
        <taxon>Puniceicoccales</taxon>
        <taxon>Pelagicoccaceae</taxon>
        <taxon>Pelagicoccus</taxon>
    </lineage>
</organism>
<name>A0A7X1B4I0_9BACT</name>
<keyword evidence="1 3" id="KW-0963">Cytoplasm</keyword>
<dbReference type="GO" id="GO:0003723">
    <property type="term" value="F:RNA binding"/>
    <property type="evidence" value="ECO:0007669"/>
    <property type="project" value="UniProtKB-UniRule"/>
</dbReference>
<evidence type="ECO:0000256" key="3">
    <source>
        <dbReference type="HAMAP-Rule" id="MF_00023"/>
    </source>
</evidence>
<evidence type="ECO:0000256" key="1">
    <source>
        <dbReference type="ARBA" id="ARBA00022490"/>
    </source>
</evidence>
<dbReference type="Pfam" id="PF01668">
    <property type="entry name" value="SmpB"/>
    <property type="match status" value="1"/>
</dbReference>
<dbReference type="CDD" id="cd09294">
    <property type="entry name" value="SmpB"/>
    <property type="match status" value="1"/>
</dbReference>
<sequence>MAGKNKKGGKGANPKEIRNSKVHRDYLVEDTYEAGIVLSGTEVKSIRAGKAQISEGFCRFHKDEFFIYALHIDEYAFGNINNHVPRRERKLLLKKSELKKIARALEAGGKSAIPLRLYFKEALIKVEIGICTGKKLFDKREDLKKKAQMRDIDRVMKEVRVR</sequence>
<accession>A0A7X1B4I0</accession>
<comment type="subcellular location">
    <subcellularLocation>
        <location evidence="3">Cytoplasm</location>
    </subcellularLocation>
    <text evidence="3">The tmRNA-SmpB complex associates with stalled 70S ribosomes.</text>
</comment>
<evidence type="ECO:0000313" key="4">
    <source>
        <dbReference type="EMBL" id="MBC2605498.1"/>
    </source>
</evidence>
<proteinExistence type="inferred from homology"/>
<keyword evidence="5" id="KW-1185">Reference proteome</keyword>
<protein>
    <recommendedName>
        <fullName evidence="3">SsrA-binding protein</fullName>
    </recommendedName>
    <alternativeName>
        <fullName evidence="3">Small protein B</fullName>
    </alternativeName>
</protein>
<dbReference type="PANTHER" id="PTHR30308">
    <property type="entry name" value="TMRNA-BINDING COMPONENT OF TRANS-TRANSLATION TAGGING COMPLEX"/>
    <property type="match status" value="1"/>
</dbReference>
<evidence type="ECO:0000256" key="2">
    <source>
        <dbReference type="ARBA" id="ARBA00022884"/>
    </source>
</evidence>
<dbReference type="PROSITE" id="PS01317">
    <property type="entry name" value="SSRP"/>
    <property type="match status" value="1"/>
</dbReference>
<dbReference type="EMBL" id="JACHVC010000006">
    <property type="protein sequence ID" value="MBC2605498.1"/>
    <property type="molecule type" value="Genomic_DNA"/>
</dbReference>
<dbReference type="Gene3D" id="2.40.280.10">
    <property type="match status" value="1"/>
</dbReference>
<dbReference type="GO" id="GO:0070929">
    <property type="term" value="P:trans-translation"/>
    <property type="evidence" value="ECO:0007669"/>
    <property type="project" value="UniProtKB-UniRule"/>
</dbReference>
<comment type="caution">
    <text evidence="4">The sequence shown here is derived from an EMBL/GenBank/DDBJ whole genome shotgun (WGS) entry which is preliminary data.</text>
</comment>
<evidence type="ECO:0000313" key="5">
    <source>
        <dbReference type="Proteomes" id="UP000526501"/>
    </source>
</evidence>
<dbReference type="RefSeq" id="WP_185659373.1">
    <property type="nucleotide sequence ID" value="NZ_CAWPOO010000006.1"/>
</dbReference>
<reference evidence="4 5" key="1">
    <citation type="submission" date="2020-07" db="EMBL/GenBank/DDBJ databases">
        <authorList>
            <person name="Feng X."/>
        </authorList>
    </citation>
    <scope>NUCLEOTIDE SEQUENCE [LARGE SCALE GENOMIC DNA]</scope>
    <source>
        <strain evidence="4 5">JCM23202</strain>
    </source>
</reference>
<comment type="function">
    <text evidence="3">Required for rescue of stalled ribosomes mediated by trans-translation. Binds to transfer-messenger RNA (tmRNA), required for stable association of tmRNA with ribosomes. tmRNA and SmpB together mimic tRNA shape, replacing the anticodon stem-loop with SmpB. tmRNA is encoded by the ssrA gene; the 2 termini fold to resemble tRNA(Ala) and it encodes a 'tag peptide', a short internal open reading frame. During trans-translation Ala-aminoacylated tmRNA acts like a tRNA, entering the A-site of stalled ribosomes, displacing the stalled mRNA. The ribosome then switches to translate the ORF on the tmRNA; the nascent peptide is terminated with the 'tag peptide' encoded by the tmRNA and targeted for degradation. The ribosome is freed to recommence translation, which seems to be the essential function of trans-translation.</text>
</comment>
<dbReference type="SUPFAM" id="SSF74982">
    <property type="entry name" value="Small protein B (SmpB)"/>
    <property type="match status" value="1"/>
</dbReference>
<keyword evidence="2 3" id="KW-0694">RNA-binding</keyword>
<gene>
    <name evidence="3 4" type="primary">smpB</name>
    <name evidence="4" type="ORF">H5P27_05530</name>
</gene>